<dbReference type="InterPro" id="IPR058498">
    <property type="entry name" value="DUF8185"/>
</dbReference>
<sequence length="231" mass="23874">MNDDAPAADRPTPEQSTAPVLRLADPRQARDLATLISRARALDEGAAVRLQAVGSVLAVWVPVMSGETLLEQVPTVLGMRAVHLSEPSRADATVQAAAVLDRLARVDRAGAALALPPITVRAAWSGAIPGTSGWKECGTVSAQRLEELARQGSRAVEQALPAQAGAAVLSTVRSRIWGTVEQPGGFVAGAAFGAKALGFLGGGDVVVHAQGPWRRLSNRAGHLLARPAASL</sequence>
<dbReference type="InterPro" id="IPR058323">
    <property type="entry name" value="DUF8010"/>
</dbReference>
<dbReference type="Pfam" id="PF26035">
    <property type="entry name" value="DUF8010"/>
    <property type="match status" value="1"/>
</dbReference>
<accession>A0A199NT66</accession>
<evidence type="ECO:0000259" key="2">
    <source>
        <dbReference type="Pfam" id="PF26572"/>
    </source>
</evidence>
<reference evidence="3" key="1">
    <citation type="submission" date="2016-06" db="EMBL/GenBank/DDBJ databases">
        <title>Identification of putative biosynthetic pathways for the production of bioactive secondary metabolites by the marine actinomycete Kocuria kristinae RUTW2-3.</title>
        <authorList>
            <person name="Waterworth S.C."/>
            <person name="Walmsley T.A."/>
            <person name="Matongo T."/>
            <person name="Davies-Coleman M.T."/>
            <person name="Dorrington R.A."/>
        </authorList>
    </citation>
    <scope>NUCLEOTIDE SEQUENCE [LARGE SCALE GENOMIC DNA]</scope>
    <source>
        <strain evidence="3">RUTW2-3</strain>
    </source>
</reference>
<proteinExistence type="predicted"/>
<evidence type="ECO:0000313" key="3">
    <source>
        <dbReference type="EMBL" id="OAX51896.1"/>
    </source>
</evidence>
<feature type="domain" description="DUF8010" evidence="1">
    <location>
        <begin position="18"/>
        <end position="125"/>
    </location>
</feature>
<evidence type="ECO:0000313" key="4">
    <source>
        <dbReference type="Proteomes" id="UP000053171"/>
    </source>
</evidence>
<dbReference type="RefSeq" id="WP_081275498.1">
    <property type="nucleotide sequence ID" value="NZ_JBFBMA010000001.1"/>
</dbReference>
<gene>
    <name evidence="3" type="ORF">AN277_0206075</name>
</gene>
<name>A0A199NT66_9MICC</name>
<protein>
    <submittedName>
        <fullName evidence="3">Uncharacterized protein</fullName>
    </submittedName>
</protein>
<dbReference type="EMBL" id="LJBJ02000010">
    <property type="protein sequence ID" value="OAX51896.1"/>
    <property type="molecule type" value="Genomic_DNA"/>
</dbReference>
<dbReference type="Pfam" id="PF26572">
    <property type="entry name" value="DUF8185"/>
    <property type="match status" value="1"/>
</dbReference>
<evidence type="ECO:0000259" key="1">
    <source>
        <dbReference type="Pfam" id="PF26035"/>
    </source>
</evidence>
<keyword evidence="4" id="KW-1185">Reference proteome</keyword>
<organism evidence="3 4">
    <name type="scientific">Rothia kristinae</name>
    <dbReference type="NCBI Taxonomy" id="37923"/>
    <lineage>
        <taxon>Bacteria</taxon>
        <taxon>Bacillati</taxon>
        <taxon>Actinomycetota</taxon>
        <taxon>Actinomycetes</taxon>
        <taxon>Micrococcales</taxon>
        <taxon>Micrococcaceae</taxon>
        <taxon>Rothia</taxon>
    </lineage>
</organism>
<dbReference type="Proteomes" id="UP000053171">
    <property type="component" value="Unassembled WGS sequence"/>
</dbReference>
<feature type="domain" description="DUF8185" evidence="2">
    <location>
        <begin position="129"/>
        <end position="229"/>
    </location>
</feature>
<dbReference type="AlphaFoldDB" id="A0A199NT66"/>
<comment type="caution">
    <text evidence="3">The sequence shown here is derived from an EMBL/GenBank/DDBJ whole genome shotgun (WGS) entry which is preliminary data.</text>
</comment>